<dbReference type="PANTHER" id="PTHR10924:SF6">
    <property type="entry name" value="SOLUTE CARRIER FAMILY 49 MEMBER A3"/>
    <property type="match status" value="1"/>
</dbReference>
<dbReference type="Gene3D" id="1.20.1720.10">
    <property type="entry name" value="Multidrug resistance protein D"/>
    <property type="match status" value="1"/>
</dbReference>
<evidence type="ECO:0000256" key="5">
    <source>
        <dbReference type="SAM" id="Phobius"/>
    </source>
</evidence>
<dbReference type="SUPFAM" id="SSF103473">
    <property type="entry name" value="MFS general substrate transporter"/>
    <property type="match status" value="1"/>
</dbReference>
<gene>
    <name evidence="7" type="primary">LOC102803224</name>
</gene>
<feature type="non-terminal residue" evidence="7">
    <location>
        <position position="124"/>
    </location>
</feature>
<dbReference type="InterPro" id="IPR036259">
    <property type="entry name" value="MFS_trans_sf"/>
</dbReference>
<organism evidence="6 7">
    <name type="scientific">Saccoglossus kowalevskii</name>
    <name type="common">Acorn worm</name>
    <dbReference type="NCBI Taxonomy" id="10224"/>
    <lineage>
        <taxon>Eukaryota</taxon>
        <taxon>Metazoa</taxon>
        <taxon>Hemichordata</taxon>
        <taxon>Enteropneusta</taxon>
        <taxon>Harrimaniidae</taxon>
        <taxon>Saccoglossus</taxon>
    </lineage>
</organism>
<sequence length="124" mass="13096">MLMATFGFCNSVPPTPPSASAADPHEPFFQGLKKIIHNKPYLILALCFGCGIALFSSLSTLFEQILCPQGYKDQMIGIYGALLIGTGVLGAAVAGAIVDKTKKFMETAKVCFAFAALASIFLSV</sequence>
<feature type="transmembrane region" description="Helical" evidence="5">
    <location>
        <begin position="41"/>
        <end position="66"/>
    </location>
</feature>
<proteinExistence type="predicted"/>
<dbReference type="GeneID" id="102803224"/>
<keyword evidence="6" id="KW-1185">Reference proteome</keyword>
<feature type="transmembrane region" description="Helical" evidence="5">
    <location>
        <begin position="78"/>
        <end position="98"/>
    </location>
</feature>
<keyword evidence="4 5" id="KW-0472">Membrane</keyword>
<dbReference type="InterPro" id="IPR049680">
    <property type="entry name" value="FLVCR1-2_SLC49-like"/>
</dbReference>
<evidence type="ECO:0000313" key="7">
    <source>
        <dbReference type="RefSeq" id="XP_006817305.1"/>
    </source>
</evidence>
<evidence type="ECO:0000256" key="3">
    <source>
        <dbReference type="ARBA" id="ARBA00022989"/>
    </source>
</evidence>
<dbReference type="PANTHER" id="PTHR10924">
    <property type="entry name" value="MAJOR FACILITATOR SUPERFAMILY PROTEIN-RELATED"/>
    <property type="match status" value="1"/>
</dbReference>
<name>A0ABM0MBB4_SACKO</name>
<evidence type="ECO:0000256" key="2">
    <source>
        <dbReference type="ARBA" id="ARBA00022692"/>
    </source>
</evidence>
<evidence type="ECO:0000256" key="1">
    <source>
        <dbReference type="ARBA" id="ARBA00004141"/>
    </source>
</evidence>
<keyword evidence="2 5" id="KW-0812">Transmembrane</keyword>
<reference evidence="7" key="1">
    <citation type="submission" date="2025-08" db="UniProtKB">
        <authorList>
            <consortium name="RefSeq"/>
        </authorList>
    </citation>
    <scope>IDENTIFICATION</scope>
    <source>
        <tissue evidence="7">Testes</tissue>
    </source>
</reference>
<protein>
    <submittedName>
        <fullName evidence="7">Major facilitator superfamily domain-containing protein 7-a-like</fullName>
    </submittedName>
</protein>
<dbReference type="RefSeq" id="XP_006817305.1">
    <property type="nucleotide sequence ID" value="XM_006817242.1"/>
</dbReference>
<dbReference type="Proteomes" id="UP000694865">
    <property type="component" value="Unplaced"/>
</dbReference>
<evidence type="ECO:0000313" key="6">
    <source>
        <dbReference type="Proteomes" id="UP000694865"/>
    </source>
</evidence>
<keyword evidence="3 5" id="KW-1133">Transmembrane helix</keyword>
<comment type="subcellular location">
    <subcellularLocation>
        <location evidence="1">Membrane</location>
        <topology evidence="1">Multi-pass membrane protein</topology>
    </subcellularLocation>
</comment>
<evidence type="ECO:0000256" key="4">
    <source>
        <dbReference type="ARBA" id="ARBA00023136"/>
    </source>
</evidence>
<accession>A0ABM0MBB4</accession>